<dbReference type="MGI" id="MGI:2180674">
    <property type="gene designation" value="Klra17"/>
</dbReference>
<reference evidence="13" key="5">
    <citation type="journal article" date="2002" name="Nature">
        <title>Analysis of the mouse transcriptome based on functional annotation of 60,770 full-length cDNAs.</title>
        <authorList>
            <consortium name="The FANTOM Consortium and the RIKEN Genome Exploration Research Group Phase I and II Team"/>
        </authorList>
    </citation>
    <scope>NUCLEOTIDE SEQUENCE</scope>
    <source>
        <strain evidence="13">C57BL/6J</strain>
        <tissue evidence="13">Aorta and vein</tissue>
    </source>
</reference>
<dbReference type="PANTHER" id="PTHR46329:SF4">
    <property type="entry name" value="KILLER CELL LECTIN-LIKE RECEPTOR, SUBFAMILY A, MEMBER 17"/>
    <property type="match status" value="1"/>
</dbReference>
<dbReference type="Gene3D" id="3.10.100.10">
    <property type="entry name" value="Mannose-Binding Protein A, subunit A"/>
    <property type="match status" value="1"/>
</dbReference>
<reference evidence="13" key="4">
    <citation type="journal article" date="2001" name="Nature">
        <title>Functional annotation of a full-length mouse cDNA collection.</title>
        <authorList>
            <consortium name="The RIKEN Genome Exploration Research Group Phase II Team and the FANTOM Consortium"/>
        </authorList>
    </citation>
    <scope>NUCLEOTIDE SEQUENCE</scope>
    <source>
        <strain evidence="13">C57BL/6J</strain>
        <tissue evidence="13">Aorta and vein</tissue>
    </source>
</reference>
<dbReference type="CTD" id="170733"/>
<organism evidence="13">
    <name type="scientific">Mus musculus</name>
    <name type="common">Mouse</name>
    <dbReference type="NCBI Taxonomy" id="10090"/>
    <lineage>
        <taxon>Eukaryota</taxon>
        <taxon>Metazoa</taxon>
        <taxon>Chordata</taxon>
        <taxon>Craniata</taxon>
        <taxon>Vertebrata</taxon>
        <taxon>Euteleostomi</taxon>
        <taxon>Mammalia</taxon>
        <taxon>Eutheria</taxon>
        <taxon>Euarchontoglires</taxon>
        <taxon>Glires</taxon>
        <taxon>Rodentia</taxon>
        <taxon>Myomorpha</taxon>
        <taxon>Muroidea</taxon>
        <taxon>Muridae</taxon>
        <taxon>Murinae</taxon>
        <taxon>Mus</taxon>
        <taxon>Mus</taxon>
    </lineage>
</organism>
<reference evidence="13" key="3">
    <citation type="journal article" date="2000" name="Genome Res.">
        <title>RIKEN integrated sequence analysis (RISA) system--384-format sequencing pipeline with 384 multicapillary sequencer.</title>
        <authorList>
            <person name="Shibata K."/>
            <person name="Itoh M."/>
            <person name="Aizawa K."/>
            <person name="Nagaoka S."/>
            <person name="Sasaki N."/>
            <person name="Carninci P."/>
            <person name="Konno H."/>
            <person name="Akiyama J."/>
            <person name="Nishi K."/>
            <person name="Kitsunai T."/>
            <person name="Tashiro H."/>
            <person name="Itoh M."/>
            <person name="Sumi N."/>
            <person name="Ishii Y."/>
            <person name="Nakamura S."/>
            <person name="Hazama M."/>
            <person name="Nishine T."/>
            <person name="Harada A."/>
            <person name="Yamamoto R."/>
            <person name="Matsumoto H."/>
            <person name="Sakaguchi S."/>
            <person name="Ikegami T."/>
            <person name="Kashiwagi K."/>
            <person name="Fujiwake S."/>
            <person name="Inoue K."/>
            <person name="Togawa Y."/>
            <person name="Izawa M."/>
            <person name="Ohara E."/>
            <person name="Watahiki M."/>
            <person name="Yoneda Y."/>
            <person name="Ishikawa T."/>
            <person name="Ozawa K."/>
            <person name="Tanaka T."/>
            <person name="Matsuura S."/>
            <person name="Kawai J."/>
            <person name="Okazaki Y."/>
            <person name="Muramatsu M."/>
            <person name="Inoue Y."/>
            <person name="Kira A."/>
            <person name="Hayashizaki Y."/>
        </authorList>
    </citation>
    <scope>NUCLEOTIDE SEQUENCE</scope>
    <source>
        <strain evidence="13">C57BL/6J</strain>
        <tissue evidence="13">Aorta and vein</tissue>
    </source>
</reference>
<reference evidence="13" key="7">
    <citation type="journal article" date="2005" name="Science">
        <title>The Transcriptional Landscape of the Mammalian Genome.</title>
        <authorList>
            <consortium name="The FANTOM Consortium"/>
            <consortium name="Riken Genome Exploration Research Group and Genome Science Group (Genome Network Project Core Group)"/>
        </authorList>
    </citation>
    <scope>NUCLEOTIDE SEQUENCE</scope>
    <source>
        <strain evidence="13">C57BL/6J</strain>
        <tissue evidence="13">Aorta and vein</tissue>
    </source>
</reference>
<evidence type="ECO:0000256" key="5">
    <source>
        <dbReference type="ARBA" id="ARBA00022968"/>
    </source>
</evidence>
<dbReference type="KEGG" id="mmu:170733"/>
<evidence type="ECO:0000256" key="4">
    <source>
        <dbReference type="ARBA" id="ARBA00022889"/>
    </source>
</evidence>
<dbReference type="RefSeq" id="NP_573466.3">
    <property type="nucleotide sequence ID" value="NM_133203.5"/>
</dbReference>
<proteinExistence type="evidence at transcript level"/>
<evidence type="ECO:0000256" key="9">
    <source>
        <dbReference type="ARBA" id="ARBA00023170"/>
    </source>
</evidence>
<dbReference type="GO" id="GO:0007155">
    <property type="term" value="P:cell adhesion"/>
    <property type="evidence" value="ECO:0007669"/>
    <property type="project" value="UniProtKB-KW"/>
</dbReference>
<dbReference type="InterPro" id="IPR033992">
    <property type="entry name" value="NKR-like_CTLD"/>
</dbReference>
<feature type="domain" description="C-type lectin" evidence="12">
    <location>
        <begin position="152"/>
        <end position="260"/>
    </location>
</feature>
<evidence type="ECO:0000256" key="10">
    <source>
        <dbReference type="ARBA" id="ARBA00023180"/>
    </source>
</evidence>
<dbReference type="GO" id="GO:0005886">
    <property type="term" value="C:plasma membrane"/>
    <property type="evidence" value="ECO:0007669"/>
    <property type="project" value="UniProtKB-ARBA"/>
</dbReference>
<keyword evidence="3" id="KW-0430">Lectin</keyword>
<evidence type="ECO:0000256" key="8">
    <source>
        <dbReference type="ARBA" id="ARBA00023157"/>
    </source>
</evidence>
<dbReference type="PANTHER" id="PTHR46329">
    <property type="entry name" value="KILLER CELL LECTIN-LIKE RECEPTOR 2"/>
    <property type="match status" value="1"/>
</dbReference>
<dbReference type="CDD" id="cd03593">
    <property type="entry name" value="CLECT_NK_receptors_like"/>
    <property type="match status" value="1"/>
</dbReference>
<comment type="subcellular location">
    <subcellularLocation>
        <location evidence="1">Membrane</location>
        <topology evidence="1">Single-pass type II membrane protein</topology>
    </subcellularLocation>
</comment>
<keyword evidence="6 11" id="KW-1133">Transmembrane helix</keyword>
<accession>Q8BJS9</accession>
<evidence type="ECO:0000256" key="7">
    <source>
        <dbReference type="ARBA" id="ARBA00023136"/>
    </source>
</evidence>
<keyword evidence="8" id="KW-1015">Disulfide bond</keyword>
<reference evidence="13" key="6">
    <citation type="submission" date="2002-04" db="EMBL/GenBank/DDBJ databases">
        <authorList>
            <person name="Adachi J."/>
            <person name="Aizawa K."/>
            <person name="Akimura T."/>
            <person name="Arakawa T."/>
            <person name="Bono H."/>
            <person name="Carninci P."/>
            <person name="Fukuda S."/>
            <person name="Furuno M."/>
            <person name="Hanagaki T."/>
            <person name="Hara A."/>
            <person name="Hashizume W."/>
            <person name="Hayashida K."/>
            <person name="Hayatsu N."/>
            <person name="Hiramoto K."/>
            <person name="Hiraoka T."/>
            <person name="Hirozane T."/>
            <person name="Hori F."/>
            <person name="Imotani K."/>
            <person name="Ishii Y."/>
            <person name="Itoh M."/>
            <person name="Kagawa I."/>
            <person name="Kasukawa T."/>
            <person name="Katoh H."/>
            <person name="Kawai J."/>
            <person name="Kojima Y."/>
            <person name="Kondo S."/>
            <person name="Konno H."/>
            <person name="Kouda M."/>
            <person name="Koya S."/>
            <person name="Kurihara C."/>
            <person name="Matsuyama T."/>
            <person name="Miyazaki A."/>
            <person name="Murata M."/>
            <person name="Nakamura M."/>
            <person name="Nishi K."/>
            <person name="Nomura K."/>
            <person name="Numazaki R."/>
            <person name="Ohno M."/>
            <person name="Ohsato N."/>
            <person name="Okazaki Y."/>
            <person name="Saito R."/>
            <person name="Saitoh H."/>
            <person name="Sakai C."/>
            <person name="Sakai K."/>
            <person name="Sakazume N."/>
            <person name="Sano H."/>
            <person name="Sasaki D."/>
            <person name="Shibata K."/>
            <person name="Shinagawa A."/>
            <person name="Shiraki T."/>
            <person name="Sogabe Y."/>
            <person name="Tagami M."/>
            <person name="Tagawa A."/>
            <person name="Takahashi F."/>
            <person name="Takaku-Akahira S."/>
            <person name="Takeda Y."/>
            <person name="Tanaka T."/>
            <person name="Tomaru A."/>
            <person name="Toya T."/>
            <person name="Yasunishi A."/>
            <person name="Muramatsu M."/>
            <person name="Hayashizaki Y."/>
        </authorList>
    </citation>
    <scope>NUCLEOTIDE SEQUENCE</scope>
    <source>
        <strain evidence="13">C57BL/6J</strain>
        <tissue evidence="13">Aorta and vein</tissue>
    </source>
</reference>
<dbReference type="GO" id="GO:0030246">
    <property type="term" value="F:carbohydrate binding"/>
    <property type="evidence" value="ECO:0007669"/>
    <property type="project" value="UniProtKB-KW"/>
</dbReference>
<dbReference type="BioGRID-ORCS" id="170733">
    <property type="hits" value="4 hits in 77 CRISPR screens"/>
</dbReference>
<dbReference type="OrthoDB" id="2142683at2759"/>
<keyword evidence="2 11" id="KW-0812">Transmembrane</keyword>
<dbReference type="AGR" id="MGI:2180674"/>
<dbReference type="InterPro" id="IPR052013">
    <property type="entry name" value="Mouse_KLRs"/>
</dbReference>
<dbReference type="HOGENOM" id="CLU_049894_1_0_1"/>
<dbReference type="PhylomeDB" id="Q8BJS9"/>
<dbReference type="GeneID" id="170733"/>
<protein>
    <recommendedName>
        <fullName evidence="12">C-type lectin domain-containing protein</fullName>
    </recommendedName>
</protein>
<keyword evidence="7 11" id="KW-0472">Membrane</keyword>
<dbReference type="AlphaFoldDB" id="Q8BJS9"/>
<gene>
    <name evidence="14" type="primary">Klra17</name>
</gene>
<dbReference type="DNASU" id="170733"/>
<dbReference type="Pfam" id="PF08391">
    <property type="entry name" value="Ly49"/>
    <property type="match status" value="1"/>
</dbReference>
<keyword evidence="5" id="KW-0735">Signal-anchor</keyword>
<evidence type="ECO:0000259" key="12">
    <source>
        <dbReference type="PROSITE" id="PS50041"/>
    </source>
</evidence>
<dbReference type="PROSITE" id="PS50041">
    <property type="entry name" value="C_TYPE_LECTIN_2"/>
    <property type="match status" value="1"/>
</dbReference>
<dbReference type="InterPro" id="IPR016186">
    <property type="entry name" value="C-type_lectin-like/link_sf"/>
</dbReference>
<dbReference type="Pfam" id="PF00059">
    <property type="entry name" value="Lectin_C"/>
    <property type="match status" value="1"/>
</dbReference>
<evidence type="ECO:0000313" key="13">
    <source>
        <dbReference type="EMBL" id="BAC37806.1"/>
    </source>
</evidence>
<keyword evidence="10" id="KW-0325">Glycoprotein</keyword>
<keyword evidence="4" id="KW-0130">Cell adhesion</keyword>
<evidence type="ECO:0000256" key="2">
    <source>
        <dbReference type="ARBA" id="ARBA00022692"/>
    </source>
</evidence>
<dbReference type="InterPro" id="IPR016187">
    <property type="entry name" value="CTDL_fold"/>
</dbReference>
<dbReference type="RefSeq" id="NP_001368891.1">
    <property type="nucleotide sequence ID" value="NM_001381962.1"/>
</dbReference>
<name>Q8BJS9_MOUSE</name>
<evidence type="ECO:0000313" key="14">
    <source>
        <dbReference type="MGI" id="MGI:2180674"/>
    </source>
</evidence>
<keyword evidence="9" id="KW-0675">Receptor</keyword>
<dbReference type="EMBL" id="AK080021">
    <property type="protein sequence ID" value="BAC37806.1"/>
    <property type="molecule type" value="mRNA"/>
</dbReference>
<reference evidence="13" key="1">
    <citation type="journal article" date="1999" name="Methods Enzymol.">
        <title>High-efficiency full-length cDNA cloning.</title>
        <authorList>
            <person name="Carninci P."/>
            <person name="Hayashizaki Y."/>
        </authorList>
    </citation>
    <scope>NUCLEOTIDE SEQUENCE</scope>
    <source>
        <strain evidence="13">C57BL/6J</strain>
        <tissue evidence="13">Aorta and vein</tissue>
    </source>
</reference>
<evidence type="ECO:0000256" key="1">
    <source>
        <dbReference type="ARBA" id="ARBA00004606"/>
    </source>
</evidence>
<feature type="transmembrane region" description="Helical" evidence="11">
    <location>
        <begin position="42"/>
        <end position="66"/>
    </location>
</feature>
<evidence type="ECO:0000256" key="3">
    <source>
        <dbReference type="ARBA" id="ARBA00022734"/>
    </source>
</evidence>
<dbReference type="SUPFAM" id="SSF56436">
    <property type="entry name" value="C-type lectin-like"/>
    <property type="match status" value="1"/>
</dbReference>
<dbReference type="SMART" id="SM00034">
    <property type="entry name" value="CLECT"/>
    <property type="match status" value="1"/>
</dbReference>
<reference evidence="13" key="2">
    <citation type="journal article" date="2000" name="Genome Res.">
        <title>Normalization and subtraction of cap-trapper-selected cDNAs to prepare full-length cDNA libraries for rapid discovery of new genes.</title>
        <authorList>
            <person name="Carninci P."/>
            <person name="Shibata Y."/>
            <person name="Hayatsu N."/>
            <person name="Sugahara Y."/>
            <person name="Shibata K."/>
            <person name="Itoh M."/>
            <person name="Konno H."/>
            <person name="Okazaki Y."/>
            <person name="Muramatsu M."/>
            <person name="Hayashizaki Y."/>
        </authorList>
    </citation>
    <scope>NUCLEOTIDE SEQUENCE</scope>
    <source>
        <strain evidence="13">C57BL/6J</strain>
        <tissue evidence="13">Aorta and vein</tissue>
    </source>
</reference>
<evidence type="ECO:0000256" key="11">
    <source>
        <dbReference type="SAM" id="Phobius"/>
    </source>
</evidence>
<dbReference type="InterPro" id="IPR013600">
    <property type="entry name" value="Ly49_N"/>
</dbReference>
<dbReference type="InterPro" id="IPR001304">
    <property type="entry name" value="C-type_lectin-like"/>
</dbReference>
<evidence type="ECO:0000256" key="6">
    <source>
        <dbReference type="ARBA" id="ARBA00022989"/>
    </source>
</evidence>
<sequence>MMSEQEVTYSTVRFHKSSGLQNQVRPEDNQGSREAGHKECSIPWHLIVIAFGILCVLLLVIVAVLVTNILQYKQEKHELQETLNCHHNCSTMQNDINAKEEMLRNMPLECSTGDDLLKSLNREQKRWYSETKSVLNSSKHPGGSLEIHWFCYGIKCYYFIMNKKGWRKCKQICEHYSLSLLKIDAEDELKFLQLQVTPDSYWIGFSFDKKSEKWTWIENGTSKYALNMSTYNVKSGECVFLSKTRLENNKCEHVYPCICEKRLDKFPDSLPNNS</sequence>
<dbReference type="FunFam" id="3.10.100.10:FF:000053">
    <property type="entry name" value="Killer cell lectin-like receptor 3"/>
    <property type="match status" value="1"/>
</dbReference>
<reference evidence="13" key="8">
    <citation type="journal article" date="2005" name="Science">
        <title>Antisense Transcription in the Mammalian Transcriptome.</title>
        <authorList>
            <consortium name="RIKEN Genome Exploration Research Group and Genome Science Group (Genome Network Project Core Group) and the FANTOM Consortium"/>
        </authorList>
    </citation>
    <scope>NUCLEOTIDE SEQUENCE</scope>
    <source>
        <strain evidence="13">C57BL/6J</strain>
        <tissue evidence="13">Aorta and vein</tissue>
    </source>
</reference>